<keyword evidence="1" id="KW-0378">Hydrolase</keyword>
<dbReference type="SUPFAM" id="SSF51261">
    <property type="entry name" value="Duplicated hybrid motif"/>
    <property type="match status" value="1"/>
</dbReference>
<gene>
    <name evidence="1" type="ORF">EZS27_000406</name>
</gene>
<reference evidence="1" key="1">
    <citation type="submission" date="2019-03" db="EMBL/GenBank/DDBJ databases">
        <title>Single cell metagenomics reveals metabolic interactions within the superorganism composed of flagellate Streblomastix strix and complex community of Bacteroidetes bacteria on its surface.</title>
        <authorList>
            <person name="Treitli S.C."/>
            <person name="Kolisko M."/>
            <person name="Husnik F."/>
            <person name="Keeling P."/>
            <person name="Hampl V."/>
        </authorList>
    </citation>
    <scope>NUCLEOTIDE SEQUENCE</scope>
    <source>
        <strain evidence="1">STM</strain>
    </source>
</reference>
<name>A0A5J4T1H4_9ZZZZ</name>
<accession>A0A5J4T1H4</accession>
<dbReference type="CDD" id="cd12797">
    <property type="entry name" value="M23_peptidase"/>
    <property type="match status" value="1"/>
</dbReference>
<proteinExistence type="predicted"/>
<comment type="caution">
    <text evidence="1">The sequence shown here is derived from an EMBL/GenBank/DDBJ whole genome shotgun (WGS) entry which is preliminary data.</text>
</comment>
<dbReference type="InterPro" id="IPR011055">
    <property type="entry name" value="Dup_hybrid_motif"/>
</dbReference>
<dbReference type="PANTHER" id="PTHR21666:SF285">
    <property type="entry name" value="M23 FAMILY METALLOPEPTIDASE"/>
    <property type="match status" value="1"/>
</dbReference>
<evidence type="ECO:0000313" key="1">
    <source>
        <dbReference type="EMBL" id="KAA6352224.1"/>
    </source>
</evidence>
<dbReference type="Gene3D" id="2.70.70.10">
    <property type="entry name" value="Glucose Permease (Domain IIA)"/>
    <property type="match status" value="1"/>
</dbReference>
<dbReference type="PANTHER" id="PTHR21666">
    <property type="entry name" value="PEPTIDASE-RELATED"/>
    <property type="match status" value="1"/>
</dbReference>
<dbReference type="AlphaFoldDB" id="A0A5J4T1H4"/>
<dbReference type="GO" id="GO:0004222">
    <property type="term" value="F:metalloendopeptidase activity"/>
    <property type="evidence" value="ECO:0007669"/>
    <property type="project" value="TreeGrafter"/>
</dbReference>
<sequence length="550" mass="63102">MKHYILILSLIFSLSLYSQDATKAAFVPPFDFPLMLSANFGELRTNHLHSGLDIKTQGISGKKLFSIGNGYISRILITHGSGHMLYIRYDNGYTAIYRHLAGFVSPIAERAAEYQQEKETWEVVITPDSTEYPVHAGQHIAWSGNTGYSFGPHLHLDLFETETEDYVNALSFFKNKIKDTRPPVIHSIMLFPQLGKGVVKGSQKRLIFTPKNAQPIEAWGVIGVGIKAYDYMDETNNRYGVHTVTLSVDGKKVFHSVVDRFSVNESRMIYSWTYNSYMKSFIEPGNKLRMLQAYNDQRGLITIDDERDYKFDYELKDLYGNTSHYHFIVRGTPQSIQPIPYNEKYYLKWDEVNHINEPGLEMHIPKEALYDNVLLNHNVWTDSPGAIAFTYQLNDERIPLQTNSDLYIGVRNKVSTIDTTKYYVARIEKDKATSLGGKYENGFVKTRVRELGTFTVKIDTVPPLITAVNPQRWRTTGNIVFKVEEKETDIHSYKGMIDGKYVPFSWEITTNRIIYKVDPHKIKKGIKHAIELVATDECENERKVNLTVTL</sequence>
<organism evidence="1">
    <name type="scientific">termite gut metagenome</name>
    <dbReference type="NCBI Taxonomy" id="433724"/>
    <lineage>
        <taxon>unclassified sequences</taxon>
        <taxon>metagenomes</taxon>
        <taxon>organismal metagenomes</taxon>
    </lineage>
</organism>
<dbReference type="EMBL" id="SNRY01000004">
    <property type="protein sequence ID" value="KAA6352224.1"/>
    <property type="molecule type" value="Genomic_DNA"/>
</dbReference>
<dbReference type="EC" id="3.4.24.-" evidence="1"/>
<protein>
    <submittedName>
        <fullName evidence="1">Murein DD-endopeptidase MepM</fullName>
        <ecNumber evidence="1">3.4.24.-</ecNumber>
    </submittedName>
</protein>
<dbReference type="InterPro" id="IPR050570">
    <property type="entry name" value="Cell_wall_metabolism_enzyme"/>
</dbReference>